<name>A0ABV6KBG6_9BACI</name>
<comment type="subcellular location">
    <subcellularLocation>
        <location evidence="1">Cytoplasm</location>
    </subcellularLocation>
</comment>
<sequence>MYNVIIVDDEPVIRFGLKASVEWEKEGLSLIGDFPNGEEAINAMKKHHVDLLITDIKMPIMDGLTLMKKAIDLFPKLKVILVSSYNEFEYVKEGIKYGAVDYVLKPTLEQEEFVQLIQKCVHKMDEETNIEKKLTLVEQTTSLHERKKLEQELKRVLSNEKDSSHFKEIKNSMSGSLIVINMKINDVAKIEEQYGILFRRFTLEEIQERFYSKYEKGVCLAISETDLLFLIEVNGNPVKLIHQLNDEVVKESSLSFSFGYDVISNIYEADKGFHRSSLACERRFFYPNEVVFSYKEGKEPLEKPHQVEQLKQFLLPVDEKKVATYIEERYEHWKQGKMHPSDIKQEACDLVTSLFGNKLALSLLLDKCEHFKKIESLHELYRILTKQIAECVRLISDLRQKPSVDNELMESALSYIHQHYTKELTLQMVADHIHISRNYFSILFKQFSDQKFIDYVIDLRIKKATDLLMNTSLKVYEVAARSGFKDVKYFSKLFKRITGYSPVDFRTEHQK</sequence>
<dbReference type="Pfam" id="PF00072">
    <property type="entry name" value="Response_reg"/>
    <property type="match status" value="1"/>
</dbReference>
<dbReference type="PROSITE" id="PS01124">
    <property type="entry name" value="HTH_ARAC_FAMILY_2"/>
    <property type="match status" value="1"/>
</dbReference>
<evidence type="ECO:0000313" key="12">
    <source>
        <dbReference type="Proteomes" id="UP001589838"/>
    </source>
</evidence>
<dbReference type="PANTHER" id="PTHR42713">
    <property type="entry name" value="HISTIDINE KINASE-RELATED"/>
    <property type="match status" value="1"/>
</dbReference>
<evidence type="ECO:0000313" key="11">
    <source>
        <dbReference type="EMBL" id="MFC0470646.1"/>
    </source>
</evidence>
<dbReference type="InterPro" id="IPR009057">
    <property type="entry name" value="Homeodomain-like_sf"/>
</dbReference>
<keyword evidence="3 8" id="KW-0597">Phosphoprotein</keyword>
<dbReference type="Gene3D" id="1.10.10.60">
    <property type="entry name" value="Homeodomain-like"/>
    <property type="match status" value="2"/>
</dbReference>
<evidence type="ECO:0000256" key="2">
    <source>
        <dbReference type="ARBA" id="ARBA00022490"/>
    </source>
</evidence>
<evidence type="ECO:0000256" key="4">
    <source>
        <dbReference type="ARBA" id="ARBA00023012"/>
    </source>
</evidence>
<dbReference type="Proteomes" id="UP001589838">
    <property type="component" value="Unassembled WGS sequence"/>
</dbReference>
<keyword evidence="2" id="KW-0963">Cytoplasm</keyword>
<dbReference type="InterPro" id="IPR051552">
    <property type="entry name" value="HptR"/>
</dbReference>
<dbReference type="InterPro" id="IPR020449">
    <property type="entry name" value="Tscrpt_reg_AraC-type_HTH"/>
</dbReference>
<dbReference type="InterPro" id="IPR018060">
    <property type="entry name" value="HTH_AraC"/>
</dbReference>
<keyword evidence="5" id="KW-0805">Transcription regulation</keyword>
<dbReference type="EMBL" id="JBHLUX010000024">
    <property type="protein sequence ID" value="MFC0470646.1"/>
    <property type="molecule type" value="Genomic_DNA"/>
</dbReference>
<dbReference type="PRINTS" id="PR00032">
    <property type="entry name" value="HTHARAC"/>
</dbReference>
<accession>A0ABV6KBG6</accession>
<reference evidence="11 12" key="1">
    <citation type="submission" date="2024-09" db="EMBL/GenBank/DDBJ databases">
        <authorList>
            <person name="Sun Q."/>
            <person name="Mori K."/>
        </authorList>
    </citation>
    <scope>NUCLEOTIDE SEQUENCE [LARGE SCALE GENOMIC DNA]</scope>
    <source>
        <strain evidence="11 12">NCAIM B.02610</strain>
    </source>
</reference>
<protein>
    <submittedName>
        <fullName evidence="11">Response regulator</fullName>
    </submittedName>
</protein>
<feature type="modified residue" description="4-aspartylphosphate" evidence="8">
    <location>
        <position position="55"/>
    </location>
</feature>
<dbReference type="SMART" id="SM00342">
    <property type="entry name" value="HTH_ARAC"/>
    <property type="match status" value="1"/>
</dbReference>
<dbReference type="Pfam" id="PF12833">
    <property type="entry name" value="HTH_18"/>
    <property type="match status" value="1"/>
</dbReference>
<proteinExistence type="predicted"/>
<comment type="caution">
    <text evidence="11">The sequence shown here is derived from an EMBL/GenBank/DDBJ whole genome shotgun (WGS) entry which is preliminary data.</text>
</comment>
<evidence type="ECO:0000256" key="5">
    <source>
        <dbReference type="ARBA" id="ARBA00023015"/>
    </source>
</evidence>
<evidence type="ECO:0000256" key="6">
    <source>
        <dbReference type="ARBA" id="ARBA00023125"/>
    </source>
</evidence>
<dbReference type="SMART" id="SM00448">
    <property type="entry name" value="REC"/>
    <property type="match status" value="1"/>
</dbReference>
<evidence type="ECO:0000256" key="1">
    <source>
        <dbReference type="ARBA" id="ARBA00004496"/>
    </source>
</evidence>
<keyword evidence="12" id="KW-1185">Reference proteome</keyword>
<dbReference type="Gene3D" id="3.40.50.2300">
    <property type="match status" value="1"/>
</dbReference>
<dbReference type="InterPro" id="IPR011006">
    <property type="entry name" value="CheY-like_superfamily"/>
</dbReference>
<organism evidence="11 12">
    <name type="scientific">Halalkalibacter kiskunsagensis</name>
    <dbReference type="NCBI Taxonomy" id="1548599"/>
    <lineage>
        <taxon>Bacteria</taxon>
        <taxon>Bacillati</taxon>
        <taxon>Bacillota</taxon>
        <taxon>Bacilli</taxon>
        <taxon>Bacillales</taxon>
        <taxon>Bacillaceae</taxon>
        <taxon>Halalkalibacter</taxon>
    </lineage>
</organism>
<dbReference type="PANTHER" id="PTHR42713:SF3">
    <property type="entry name" value="TRANSCRIPTIONAL REGULATORY PROTEIN HPTR"/>
    <property type="match status" value="1"/>
</dbReference>
<dbReference type="PROSITE" id="PS00041">
    <property type="entry name" value="HTH_ARAC_FAMILY_1"/>
    <property type="match status" value="1"/>
</dbReference>
<dbReference type="SUPFAM" id="SSF52172">
    <property type="entry name" value="CheY-like"/>
    <property type="match status" value="1"/>
</dbReference>
<evidence type="ECO:0000256" key="8">
    <source>
        <dbReference type="PROSITE-ProRule" id="PRU00169"/>
    </source>
</evidence>
<dbReference type="RefSeq" id="WP_335959180.1">
    <property type="nucleotide sequence ID" value="NZ_JAXBLX010000004.1"/>
</dbReference>
<dbReference type="SUPFAM" id="SSF46689">
    <property type="entry name" value="Homeodomain-like"/>
    <property type="match status" value="2"/>
</dbReference>
<evidence type="ECO:0000256" key="3">
    <source>
        <dbReference type="ARBA" id="ARBA00022553"/>
    </source>
</evidence>
<dbReference type="InterPro" id="IPR001789">
    <property type="entry name" value="Sig_transdc_resp-reg_receiver"/>
</dbReference>
<gene>
    <name evidence="11" type="ORF">ACFFHM_09095</name>
</gene>
<evidence type="ECO:0000256" key="7">
    <source>
        <dbReference type="ARBA" id="ARBA00023163"/>
    </source>
</evidence>
<evidence type="ECO:0000259" key="10">
    <source>
        <dbReference type="PROSITE" id="PS50110"/>
    </source>
</evidence>
<feature type="domain" description="Response regulatory" evidence="10">
    <location>
        <begin position="3"/>
        <end position="120"/>
    </location>
</feature>
<keyword evidence="7" id="KW-0804">Transcription</keyword>
<feature type="domain" description="HTH araC/xylS-type" evidence="9">
    <location>
        <begin position="410"/>
        <end position="508"/>
    </location>
</feature>
<dbReference type="CDD" id="cd17536">
    <property type="entry name" value="REC_YesN-like"/>
    <property type="match status" value="1"/>
</dbReference>
<keyword evidence="4" id="KW-0902">Two-component regulatory system</keyword>
<keyword evidence="6" id="KW-0238">DNA-binding</keyword>
<dbReference type="InterPro" id="IPR018062">
    <property type="entry name" value="HTH_AraC-typ_CS"/>
</dbReference>
<evidence type="ECO:0000259" key="9">
    <source>
        <dbReference type="PROSITE" id="PS01124"/>
    </source>
</evidence>
<dbReference type="PROSITE" id="PS50110">
    <property type="entry name" value="RESPONSE_REGULATORY"/>
    <property type="match status" value="1"/>
</dbReference>